<evidence type="ECO:0000313" key="2">
    <source>
        <dbReference type="EMBL" id="ATX75901.1"/>
    </source>
</evidence>
<protein>
    <submittedName>
        <fullName evidence="2">NAD/FAD-utilizing enzyme apparently involved incell division</fullName>
    </submittedName>
</protein>
<feature type="transmembrane region" description="Helical" evidence="1">
    <location>
        <begin position="85"/>
        <end position="107"/>
    </location>
</feature>
<keyword evidence="1" id="KW-0472">Membrane</keyword>
<organism evidence="2 3">
    <name type="scientific">Reinekea forsetii</name>
    <dbReference type="NCBI Taxonomy" id="1336806"/>
    <lineage>
        <taxon>Bacteria</taxon>
        <taxon>Pseudomonadati</taxon>
        <taxon>Pseudomonadota</taxon>
        <taxon>Gammaproteobacteria</taxon>
        <taxon>Oceanospirillales</taxon>
        <taxon>Saccharospirillaceae</taxon>
        <taxon>Reinekea</taxon>
    </lineage>
</organism>
<reference evidence="2 3" key="1">
    <citation type="journal article" date="2017" name="Environ. Microbiol.">
        <title>Genomic and physiological analyses of 'Reinekea forsetii' reveal a versatile opportunistic lifestyle during spring algae blooms.</title>
        <authorList>
            <person name="Avci B."/>
            <person name="Hahnke R.L."/>
            <person name="Chafee M."/>
            <person name="Fischer T."/>
            <person name="Gruber-Vodicka H."/>
            <person name="Tegetmeyer H.E."/>
            <person name="Harder J."/>
            <person name="Fuchs B.M."/>
            <person name="Amann R.I."/>
            <person name="Teeling H."/>
        </authorList>
    </citation>
    <scope>NUCLEOTIDE SEQUENCE [LARGE SCALE GENOMIC DNA]</scope>
    <source>
        <strain evidence="2 3">Hel1_31_D35</strain>
    </source>
</reference>
<gene>
    <name evidence="2" type="ORF">REIFOR_00733</name>
</gene>
<evidence type="ECO:0000313" key="3">
    <source>
        <dbReference type="Proteomes" id="UP000229757"/>
    </source>
</evidence>
<keyword evidence="1" id="KW-1133">Transmembrane helix</keyword>
<dbReference type="GO" id="GO:0051301">
    <property type="term" value="P:cell division"/>
    <property type="evidence" value="ECO:0007669"/>
    <property type="project" value="UniProtKB-KW"/>
</dbReference>
<dbReference type="KEGG" id="rfo:REIFOR_00733"/>
<dbReference type="EMBL" id="CP011797">
    <property type="protein sequence ID" value="ATX75901.1"/>
    <property type="molecule type" value="Genomic_DNA"/>
</dbReference>
<dbReference type="Proteomes" id="UP000229757">
    <property type="component" value="Chromosome"/>
</dbReference>
<sequence length="190" mass="21499">MIRWHCLLDTGSAWHAIRSVMEDSMKRLYYLTDQLDYAEHISEELVRNGIDFNQIHVLSKGSGGLVTRHLNGLNIFDRLERVRRALNGLLIGLLMAAMALLFGHFGLGLVYSGIAQFALVVLLLLFSTWVGTLVSFTPENVHLRHFHREINAGRYLVMIDVGIHQERSVHSLIDCLNEAQYSGADEQLLS</sequence>
<name>A0A2K8KPW2_9GAMM</name>
<keyword evidence="3" id="KW-1185">Reference proteome</keyword>
<feature type="transmembrane region" description="Helical" evidence="1">
    <location>
        <begin position="113"/>
        <end position="136"/>
    </location>
</feature>
<keyword evidence="2" id="KW-0132">Cell division</keyword>
<evidence type="ECO:0000256" key="1">
    <source>
        <dbReference type="SAM" id="Phobius"/>
    </source>
</evidence>
<keyword evidence="1" id="KW-0812">Transmembrane</keyword>
<proteinExistence type="predicted"/>
<dbReference type="AlphaFoldDB" id="A0A2K8KPW2"/>
<keyword evidence="2" id="KW-0131">Cell cycle</keyword>
<accession>A0A2K8KPW2</accession>